<dbReference type="InterPro" id="IPR012347">
    <property type="entry name" value="Ferritin-like"/>
</dbReference>
<dbReference type="InterPro" id="IPR009078">
    <property type="entry name" value="Ferritin-like_SF"/>
</dbReference>
<dbReference type="Pfam" id="PF00210">
    <property type="entry name" value="Ferritin"/>
    <property type="match status" value="1"/>
</dbReference>
<feature type="binding site" evidence="5">
    <location>
        <position position="96"/>
    </location>
    <ligand>
        <name>Fe cation</name>
        <dbReference type="ChEBI" id="CHEBI:24875"/>
        <label>1</label>
    </ligand>
</feature>
<dbReference type="GO" id="GO:0006826">
    <property type="term" value="P:iron ion transport"/>
    <property type="evidence" value="ECO:0007669"/>
    <property type="project" value="InterPro"/>
</dbReference>
<dbReference type="GO" id="GO:0004322">
    <property type="term" value="F:ferroxidase activity"/>
    <property type="evidence" value="ECO:0007669"/>
    <property type="project" value="UniProtKB-EC"/>
</dbReference>
<dbReference type="OMA" id="KGMRHQI"/>
<feature type="binding site" evidence="5">
    <location>
        <position position="141"/>
    </location>
    <ligand>
        <name>Fe cation</name>
        <dbReference type="ChEBI" id="CHEBI:24875"/>
        <label>1</label>
    </ligand>
</feature>
<evidence type="ECO:0000256" key="7">
    <source>
        <dbReference type="SAM" id="SignalP"/>
    </source>
</evidence>
<feature type="binding site" evidence="5">
    <location>
        <position position="99"/>
    </location>
    <ligand>
        <name>Fe cation</name>
        <dbReference type="ChEBI" id="CHEBI:24875"/>
        <label>1</label>
    </ligand>
</feature>
<keyword evidence="3 5" id="KW-0479">Metal-binding</keyword>
<evidence type="ECO:0000256" key="4">
    <source>
        <dbReference type="ARBA" id="ARBA00023004"/>
    </source>
</evidence>
<keyword evidence="7" id="KW-0732">Signal</keyword>
<dbReference type="PROSITE" id="PS50905">
    <property type="entry name" value="FERRITIN_LIKE"/>
    <property type="match status" value="1"/>
</dbReference>
<dbReference type="Proteomes" id="UP001142055">
    <property type="component" value="Chromosome 1"/>
</dbReference>
<accession>A0A9Q0RNA0</accession>
<comment type="similarity">
    <text evidence="1 6">Belongs to the ferritin family.</text>
</comment>
<dbReference type="GO" id="GO:0008198">
    <property type="term" value="F:ferrous iron binding"/>
    <property type="evidence" value="ECO:0007669"/>
    <property type="project" value="TreeGrafter"/>
</dbReference>
<sequence>MGKRNAILSVIICFALTNLTNAIFDNAYKELDKDGDIPANKNNYALNEICLNELQKQMNLEKHASLVYKQMAAFFNHNKVGKKGFAKMFDEQAKEEHEHFEKFLNYINLRGSYVDNFNVKMPSKSTWDSTYQALEDAIELENYFYNEIMRIHRIADKSCKDVHLQNFLENEFIEEQVTSIAQLTKLSTILKNAGSEGFGEYTVDRDLLEGKLALGTL</sequence>
<organism evidence="9 10">
    <name type="scientific">Blomia tropicalis</name>
    <name type="common">Mite</name>
    <dbReference type="NCBI Taxonomy" id="40697"/>
    <lineage>
        <taxon>Eukaryota</taxon>
        <taxon>Metazoa</taxon>
        <taxon>Ecdysozoa</taxon>
        <taxon>Arthropoda</taxon>
        <taxon>Chelicerata</taxon>
        <taxon>Arachnida</taxon>
        <taxon>Acari</taxon>
        <taxon>Acariformes</taxon>
        <taxon>Sarcoptiformes</taxon>
        <taxon>Astigmata</taxon>
        <taxon>Glycyphagoidea</taxon>
        <taxon>Echimyopodidae</taxon>
        <taxon>Blomia</taxon>
    </lineage>
</organism>
<feature type="chain" id="PRO_5040144556" description="Ferritin" evidence="7">
    <location>
        <begin position="23"/>
        <end position="217"/>
    </location>
</feature>
<keyword evidence="10" id="KW-1185">Reference proteome</keyword>
<comment type="caution">
    <text evidence="9">The sequence shown here is derived from an EMBL/GenBank/DDBJ whole genome shotgun (WGS) entry which is preliminary data.</text>
</comment>
<dbReference type="PANTHER" id="PTHR11431:SF75">
    <property type="entry name" value="FERRITIN"/>
    <property type="match status" value="1"/>
</dbReference>
<dbReference type="OrthoDB" id="186462at2759"/>
<gene>
    <name evidence="9" type="ORF">RDWZM_000718</name>
</gene>
<dbReference type="InterPro" id="IPR009040">
    <property type="entry name" value="Ferritin-like_diiron"/>
</dbReference>
<dbReference type="PANTHER" id="PTHR11431">
    <property type="entry name" value="FERRITIN"/>
    <property type="match status" value="1"/>
</dbReference>
<dbReference type="SUPFAM" id="SSF47240">
    <property type="entry name" value="Ferritin-like"/>
    <property type="match status" value="1"/>
</dbReference>
<feature type="binding site" evidence="5">
    <location>
        <position position="176"/>
    </location>
    <ligand>
        <name>Fe cation</name>
        <dbReference type="ChEBI" id="CHEBI:24875"/>
        <label>1</label>
    </ligand>
</feature>
<evidence type="ECO:0000259" key="8">
    <source>
        <dbReference type="PROSITE" id="PS50905"/>
    </source>
</evidence>
<comment type="function">
    <text evidence="6">Stores iron in a soluble, non-toxic, readily available form. Important for iron homeostasis. Iron is taken up in the ferrous form and deposited as ferric hydroxides after oxidation.</text>
</comment>
<evidence type="ECO:0000313" key="9">
    <source>
        <dbReference type="EMBL" id="KAJ6222173.1"/>
    </source>
</evidence>
<proteinExistence type="inferred from homology"/>
<dbReference type="EMBL" id="JAPWDV010000001">
    <property type="protein sequence ID" value="KAJ6222173.1"/>
    <property type="molecule type" value="Genomic_DNA"/>
</dbReference>
<feature type="binding site" evidence="5">
    <location>
        <position position="61"/>
    </location>
    <ligand>
        <name>Fe cation</name>
        <dbReference type="ChEBI" id="CHEBI:24875"/>
        <label>1</label>
    </ligand>
</feature>
<feature type="signal peptide" evidence="7">
    <location>
        <begin position="1"/>
        <end position="22"/>
    </location>
</feature>
<dbReference type="GO" id="GO:0006879">
    <property type="term" value="P:intracellular iron ion homeostasis"/>
    <property type="evidence" value="ECO:0007669"/>
    <property type="project" value="UniProtKB-KW"/>
</dbReference>
<evidence type="ECO:0000256" key="3">
    <source>
        <dbReference type="ARBA" id="ARBA00022723"/>
    </source>
</evidence>
<dbReference type="InterPro" id="IPR001519">
    <property type="entry name" value="Ferritin"/>
</dbReference>
<reference evidence="9" key="1">
    <citation type="submission" date="2022-12" db="EMBL/GenBank/DDBJ databases">
        <title>Genome assemblies of Blomia tropicalis.</title>
        <authorList>
            <person name="Cui Y."/>
        </authorList>
    </citation>
    <scope>NUCLEOTIDE SEQUENCE</scope>
    <source>
        <tissue evidence="9">Adult mites</tissue>
    </source>
</reference>
<keyword evidence="4 5" id="KW-0408">Iron</keyword>
<keyword evidence="6" id="KW-0560">Oxidoreductase</keyword>
<dbReference type="AlphaFoldDB" id="A0A9Q0RNA0"/>
<dbReference type="GO" id="GO:0005737">
    <property type="term" value="C:cytoplasm"/>
    <property type="evidence" value="ECO:0007669"/>
    <property type="project" value="TreeGrafter"/>
</dbReference>
<dbReference type="GO" id="GO:0008199">
    <property type="term" value="F:ferric iron binding"/>
    <property type="evidence" value="ECO:0007669"/>
    <property type="project" value="InterPro"/>
</dbReference>
<dbReference type="Gene3D" id="1.20.1260.10">
    <property type="match status" value="1"/>
</dbReference>
<evidence type="ECO:0000256" key="6">
    <source>
        <dbReference type="RuleBase" id="RU361145"/>
    </source>
</evidence>
<name>A0A9Q0RNA0_BLOTA</name>
<protein>
    <recommendedName>
        <fullName evidence="6">Ferritin</fullName>
        <ecNumber evidence="6">1.16.3.1</ecNumber>
    </recommendedName>
</protein>
<evidence type="ECO:0000256" key="5">
    <source>
        <dbReference type="PIRSR" id="PIRSR601519-1"/>
    </source>
</evidence>
<dbReference type="CDD" id="cd01056">
    <property type="entry name" value="Euk_Ferritin"/>
    <property type="match status" value="1"/>
</dbReference>
<dbReference type="InterPro" id="IPR008331">
    <property type="entry name" value="Ferritin_DPS_dom"/>
</dbReference>
<dbReference type="EC" id="1.16.3.1" evidence="6"/>
<evidence type="ECO:0000313" key="10">
    <source>
        <dbReference type="Proteomes" id="UP001142055"/>
    </source>
</evidence>
<evidence type="ECO:0000256" key="2">
    <source>
        <dbReference type="ARBA" id="ARBA00022434"/>
    </source>
</evidence>
<feature type="domain" description="Ferritin-like diiron" evidence="8">
    <location>
        <begin position="44"/>
        <end position="194"/>
    </location>
</feature>
<evidence type="ECO:0000256" key="1">
    <source>
        <dbReference type="ARBA" id="ARBA00007513"/>
    </source>
</evidence>
<keyword evidence="2 6" id="KW-0409">Iron storage</keyword>
<comment type="catalytic activity">
    <reaction evidence="6">
        <text>4 Fe(2+) + O2 + 4 H(+) = 4 Fe(3+) + 2 H2O</text>
        <dbReference type="Rhea" id="RHEA:11148"/>
        <dbReference type="ChEBI" id="CHEBI:15377"/>
        <dbReference type="ChEBI" id="CHEBI:15378"/>
        <dbReference type="ChEBI" id="CHEBI:15379"/>
        <dbReference type="ChEBI" id="CHEBI:29033"/>
        <dbReference type="ChEBI" id="CHEBI:29034"/>
        <dbReference type="EC" id="1.16.3.1"/>
    </reaction>
</comment>